<accession>J4UA17</accession>
<dbReference type="VEuPathDB" id="FungiDB:A1Q1_03599"/>
<dbReference type="InterPro" id="IPR009772">
    <property type="entry name" value="CDC123"/>
</dbReference>
<feature type="region of interest" description="Disordered" evidence="2">
    <location>
        <begin position="68"/>
        <end position="102"/>
    </location>
</feature>
<dbReference type="AlphaFoldDB" id="J4UA17"/>
<reference evidence="3 4" key="1">
    <citation type="journal article" date="2012" name="Eukaryot. Cell">
        <title>Draft genome sequence of CBS 2479, the standard type strain of Trichosporon asahii.</title>
        <authorList>
            <person name="Yang R.Y."/>
            <person name="Li H.T."/>
            <person name="Zhu H."/>
            <person name="Zhou G.P."/>
            <person name="Wang M."/>
            <person name="Wang L."/>
        </authorList>
    </citation>
    <scope>NUCLEOTIDE SEQUENCE [LARGE SCALE GENOMIC DNA]</scope>
    <source>
        <strain evidence="4">ATCC 90039 / CBS 2479 / JCM 2466 / KCTC 7840 / NCYC 2677 / UAMH 7654</strain>
    </source>
</reference>
<dbReference type="Proteomes" id="UP000002748">
    <property type="component" value="Unassembled WGS sequence"/>
</dbReference>
<proteinExistence type="inferred from homology"/>
<name>J4UA17_TRIAS</name>
<comment type="similarity">
    <text evidence="1">Belongs to the CDC123 family.</text>
</comment>
<dbReference type="GeneID" id="25987112"/>
<dbReference type="GO" id="GO:0005737">
    <property type="term" value="C:cytoplasm"/>
    <property type="evidence" value="ECO:0007669"/>
    <property type="project" value="TreeGrafter"/>
</dbReference>
<organism evidence="3 4">
    <name type="scientific">Trichosporon asahii var. asahii (strain ATCC 90039 / CBS 2479 / JCM 2466 / KCTC 7840 / NBRC 103889/ NCYC 2677 / UAMH 7654)</name>
    <name type="common">Yeast</name>
    <dbReference type="NCBI Taxonomy" id="1186058"/>
    <lineage>
        <taxon>Eukaryota</taxon>
        <taxon>Fungi</taxon>
        <taxon>Dikarya</taxon>
        <taxon>Basidiomycota</taxon>
        <taxon>Agaricomycotina</taxon>
        <taxon>Tremellomycetes</taxon>
        <taxon>Trichosporonales</taxon>
        <taxon>Trichosporonaceae</taxon>
        <taxon>Trichosporon</taxon>
    </lineage>
</organism>
<evidence type="ECO:0000313" key="3">
    <source>
        <dbReference type="EMBL" id="EJT47540.1"/>
    </source>
</evidence>
<evidence type="ECO:0000256" key="2">
    <source>
        <dbReference type="SAM" id="MobiDB-lite"/>
    </source>
</evidence>
<dbReference type="Pfam" id="PF07065">
    <property type="entry name" value="D123"/>
    <property type="match status" value="1"/>
</dbReference>
<gene>
    <name evidence="3" type="ORF">A1Q1_03599</name>
</gene>
<dbReference type="RefSeq" id="XP_014178872.1">
    <property type="nucleotide sequence ID" value="XM_014323397.1"/>
</dbReference>
<dbReference type="HOGENOM" id="CLU_034402_2_0_1"/>
<comment type="caution">
    <text evidence="3">The sequence shown here is derived from an EMBL/GenBank/DDBJ whole genome shotgun (WGS) entry which is preliminary data.</text>
</comment>
<dbReference type="EMBL" id="ALBS01000238">
    <property type="protein sequence ID" value="EJT47540.1"/>
    <property type="molecule type" value="Genomic_DNA"/>
</dbReference>
<dbReference type="PANTHER" id="PTHR15323:SF6">
    <property type="entry name" value="CELL DIVISION CYCLE PROTEIN 123 HOMOLOG"/>
    <property type="match status" value="1"/>
</dbReference>
<sequence>MPAPVSDSLPVFPTLKKADVDACRLSHWYDTFEDLTVPSSVIDIRKLGEGDAFLHWLDSDSIFLPVGSEAAPSSAPQTPAPSQPTPAAGGNSSEAKGDDEDEAAPEYHLPALNNAINEVLLKYPQVFPKLNLTAPRDAAFVLQTSSGPLVCQRASDVYLFLKSSNLIHHDLEPERLYEGCEDAPNPWTATEEEKEQQRAAVPLELVLRKYISDLNPALEFRCFVRDGVLVGITQRDLNFYDHLQDEKTQDKLRRGIREFFEDELASNPPIAAGSSSSTSTTPPDNASYVFDIYVDTKGALGYGYQYEGDRFVLMDFQPYRSTTDALLFTYEDIRDILQKSREGGDGVEQLPVLRVIDSAGHPDAIRNQPTFSTNMMPVEMIELSEGRNLDEFREVWAQAVAAGMVDLADLPVGGPSGSSGQQN</sequence>
<evidence type="ECO:0000256" key="1">
    <source>
        <dbReference type="ARBA" id="ARBA00011047"/>
    </source>
</evidence>
<dbReference type="PANTHER" id="PTHR15323">
    <property type="entry name" value="D123 PROTEIN"/>
    <property type="match status" value="1"/>
</dbReference>
<dbReference type="KEGG" id="tasa:A1Q1_03599"/>
<evidence type="ECO:0000313" key="4">
    <source>
        <dbReference type="Proteomes" id="UP000002748"/>
    </source>
</evidence>
<dbReference type="OrthoDB" id="360540at2759"/>
<protein>
    <submittedName>
        <fullName evidence="3">Uncharacterized protein</fullName>
    </submittedName>
</protein>